<evidence type="ECO:0000256" key="2">
    <source>
        <dbReference type="ARBA" id="ARBA00022536"/>
    </source>
</evidence>
<keyword evidence="2 6" id="KW-0245">EGF-like domain</keyword>
<dbReference type="PROSITE" id="PS00022">
    <property type="entry name" value="EGF_1"/>
    <property type="match status" value="1"/>
</dbReference>
<evidence type="ECO:0000313" key="9">
    <source>
        <dbReference type="RefSeq" id="XP_031569297.1"/>
    </source>
</evidence>
<dbReference type="KEGG" id="aten:116303827"/>
<evidence type="ECO:0000313" key="8">
    <source>
        <dbReference type="Proteomes" id="UP000515163"/>
    </source>
</evidence>
<keyword evidence="5 6" id="KW-1015">Disulfide bond</keyword>
<evidence type="ECO:0000259" key="7">
    <source>
        <dbReference type="PROSITE" id="PS50026"/>
    </source>
</evidence>
<dbReference type="InterPro" id="IPR001881">
    <property type="entry name" value="EGF-like_Ca-bd_dom"/>
</dbReference>
<dbReference type="PROSITE" id="PS00010">
    <property type="entry name" value="ASX_HYDROXYL"/>
    <property type="match status" value="1"/>
</dbReference>
<feature type="domain" description="EGF-like" evidence="7">
    <location>
        <begin position="85"/>
        <end position="125"/>
    </location>
</feature>
<sequence>MKECEEAFEQEVKDKVLLNHVFRLVEAFSPDLCLIMCNFYIYCISYNFGPSVDMPGWTLCELNDADRYIFPNDFKDKKGFSYRERKNPCLKNGPCKGNKTCARLQCDLKQFTCICPKGYFGENCEKDIDECATSNLHNCTLENPGVKCNNTPGSFKCICAEGYAGDGINCKKMVSWIKINVDPVCVGKPNDGYGTVIVPFDVKVKQLKLAHLSGAVSQINSPVTARNWGDNKFPNALYVVITDEKNKQIAPYPSYSGNSEFFFTIDSITVSSPELIYPIFNPSLPLQKNETLRVWFTEQLQGYMDVGSYGKACADMYIKL</sequence>
<keyword evidence="8" id="KW-1185">Reference proteome</keyword>
<dbReference type="PROSITE" id="PS01186">
    <property type="entry name" value="EGF_2"/>
    <property type="match status" value="2"/>
</dbReference>
<dbReference type="InterPro" id="IPR000742">
    <property type="entry name" value="EGF"/>
</dbReference>
<dbReference type="Pfam" id="PF07645">
    <property type="entry name" value="EGF_CA"/>
    <property type="match status" value="1"/>
</dbReference>
<dbReference type="OrthoDB" id="6516201at2759"/>
<dbReference type="SMART" id="SM00179">
    <property type="entry name" value="EGF_CA"/>
    <property type="match status" value="1"/>
</dbReference>
<protein>
    <submittedName>
        <fullName evidence="9">Uncharacterized protein LOC116303827</fullName>
    </submittedName>
</protein>
<dbReference type="InterPro" id="IPR049883">
    <property type="entry name" value="NOTCH1_EGF-like"/>
</dbReference>
<evidence type="ECO:0000256" key="6">
    <source>
        <dbReference type="PROSITE-ProRule" id="PRU00076"/>
    </source>
</evidence>
<evidence type="ECO:0000256" key="3">
    <source>
        <dbReference type="ARBA" id="ARBA00022729"/>
    </source>
</evidence>
<dbReference type="PANTHER" id="PTHR24050">
    <property type="entry name" value="PA14 DOMAIN-CONTAINING PROTEIN"/>
    <property type="match status" value="1"/>
</dbReference>
<organism evidence="8 9">
    <name type="scientific">Actinia tenebrosa</name>
    <name type="common">Australian red waratah sea anemone</name>
    <dbReference type="NCBI Taxonomy" id="6105"/>
    <lineage>
        <taxon>Eukaryota</taxon>
        <taxon>Metazoa</taxon>
        <taxon>Cnidaria</taxon>
        <taxon>Anthozoa</taxon>
        <taxon>Hexacorallia</taxon>
        <taxon>Actiniaria</taxon>
        <taxon>Actiniidae</taxon>
        <taxon>Actinia</taxon>
    </lineage>
</organism>
<gene>
    <name evidence="9" type="primary">LOC116303827</name>
</gene>
<dbReference type="PROSITE" id="PS50026">
    <property type="entry name" value="EGF_3"/>
    <property type="match status" value="2"/>
</dbReference>
<dbReference type="InParanoid" id="A0A6P8IQW3"/>
<reference evidence="9" key="1">
    <citation type="submission" date="2025-08" db="UniProtKB">
        <authorList>
            <consortium name="RefSeq"/>
        </authorList>
    </citation>
    <scope>IDENTIFICATION</scope>
</reference>
<dbReference type="FunFam" id="2.10.25.10:FF:000038">
    <property type="entry name" value="Fibrillin 2"/>
    <property type="match status" value="1"/>
</dbReference>
<proteinExistence type="inferred from homology"/>
<evidence type="ECO:0000256" key="1">
    <source>
        <dbReference type="ARBA" id="ARBA00006373"/>
    </source>
</evidence>
<dbReference type="SUPFAM" id="SSF57196">
    <property type="entry name" value="EGF/Laminin"/>
    <property type="match status" value="2"/>
</dbReference>
<comment type="caution">
    <text evidence="6">Lacks conserved residue(s) required for the propagation of feature annotation.</text>
</comment>
<comment type="similarity">
    <text evidence="1">Belongs to the EGF domain peptide family.</text>
</comment>
<evidence type="ECO:0000256" key="5">
    <source>
        <dbReference type="ARBA" id="ARBA00023157"/>
    </source>
</evidence>
<accession>A0A6P8IQW3</accession>
<keyword evidence="4" id="KW-0677">Repeat</keyword>
<dbReference type="AlphaFoldDB" id="A0A6P8IQW3"/>
<dbReference type="Proteomes" id="UP000515163">
    <property type="component" value="Unplaced"/>
</dbReference>
<dbReference type="InterPro" id="IPR052235">
    <property type="entry name" value="Nephronectin_domain"/>
</dbReference>
<dbReference type="GO" id="GO:0005509">
    <property type="term" value="F:calcium ion binding"/>
    <property type="evidence" value="ECO:0007669"/>
    <property type="project" value="InterPro"/>
</dbReference>
<dbReference type="CDD" id="cd00054">
    <property type="entry name" value="EGF_CA"/>
    <property type="match status" value="2"/>
</dbReference>
<dbReference type="SMART" id="SM00181">
    <property type="entry name" value="EGF"/>
    <property type="match status" value="2"/>
</dbReference>
<feature type="disulfide bond" evidence="6">
    <location>
        <begin position="115"/>
        <end position="124"/>
    </location>
</feature>
<dbReference type="PANTHER" id="PTHR24050:SF28">
    <property type="entry name" value="UROMODULIN-LIKE"/>
    <property type="match status" value="1"/>
</dbReference>
<dbReference type="RefSeq" id="XP_031569297.1">
    <property type="nucleotide sequence ID" value="XM_031713437.1"/>
</dbReference>
<evidence type="ECO:0000256" key="4">
    <source>
        <dbReference type="ARBA" id="ARBA00022737"/>
    </source>
</evidence>
<feature type="domain" description="EGF-like" evidence="7">
    <location>
        <begin position="127"/>
        <end position="171"/>
    </location>
</feature>
<dbReference type="GeneID" id="116303827"/>
<dbReference type="InterPro" id="IPR000152">
    <property type="entry name" value="EGF-type_Asp/Asn_hydroxyl_site"/>
</dbReference>
<keyword evidence="3" id="KW-0732">Signal</keyword>
<dbReference type="Gene3D" id="2.10.25.10">
    <property type="entry name" value="Laminin"/>
    <property type="match status" value="2"/>
</dbReference>
<name>A0A6P8IQW3_ACTTE</name>